<evidence type="ECO:0000313" key="3">
    <source>
        <dbReference type="Proteomes" id="UP000560069"/>
    </source>
</evidence>
<feature type="compositionally biased region" description="Low complexity" evidence="1">
    <location>
        <begin position="175"/>
        <end position="189"/>
    </location>
</feature>
<name>A0A7Z0J338_9MICC</name>
<keyword evidence="3" id="KW-1185">Reference proteome</keyword>
<protein>
    <submittedName>
        <fullName evidence="2">Uncharacterized protein</fullName>
    </submittedName>
</protein>
<dbReference type="EMBL" id="JACCFQ010000001">
    <property type="protein sequence ID" value="NYJ16912.1"/>
    <property type="molecule type" value="Genomic_DNA"/>
</dbReference>
<evidence type="ECO:0000313" key="2">
    <source>
        <dbReference type="EMBL" id="NYJ16912.1"/>
    </source>
</evidence>
<feature type="region of interest" description="Disordered" evidence="1">
    <location>
        <begin position="69"/>
        <end position="123"/>
    </location>
</feature>
<feature type="region of interest" description="Disordered" evidence="1">
    <location>
        <begin position="140"/>
        <end position="198"/>
    </location>
</feature>
<reference evidence="2 3" key="1">
    <citation type="submission" date="2020-07" db="EMBL/GenBank/DDBJ databases">
        <title>Sequencing the genomes of 1000 actinobacteria strains.</title>
        <authorList>
            <person name="Klenk H.-P."/>
        </authorList>
    </citation>
    <scope>NUCLEOTIDE SEQUENCE [LARGE SCALE GENOMIC DNA]</scope>
    <source>
        <strain evidence="2 3">DSM 15664</strain>
    </source>
</reference>
<feature type="compositionally biased region" description="Low complexity" evidence="1">
    <location>
        <begin position="154"/>
        <end position="167"/>
    </location>
</feature>
<dbReference type="Proteomes" id="UP000560069">
    <property type="component" value="Unassembled WGS sequence"/>
</dbReference>
<sequence length="354" mass="37086">MEPNRYVLKGRSLARLGAQALAEYGPQARIVSAERILQGGIGGFLAREHFEAVVEVPCDPRDTVISASGVIEAGPGQERPASTGARSASPEGGVPAVDSRRRRRALEQHRRQEVQGSHAQEEDLEEDFARMMDELWLASRQPSGTSAPPPLSPSPRSAGSLQTHAAIPAPPGAPTPAATLGAPAVASAGSGEPAQAPSPLRAPGSLIVIACLGVDPAEALAAFTAAADLGTLGDPLLVDGNDLAGRSLRDARQAVLAARAQAVATQVPVLATTALRFPSSTEQRAVAPPLVSESDQLWAAVDLRRKPEDLRHWLDLVDRSRPIDALLLTGAEETLSPETGHQLGWPVSVRMKPC</sequence>
<dbReference type="AlphaFoldDB" id="A0A7Z0J338"/>
<proteinExistence type="predicted"/>
<comment type="caution">
    <text evidence="2">The sequence shown here is derived from an EMBL/GenBank/DDBJ whole genome shotgun (WGS) entry which is preliminary data.</text>
</comment>
<organism evidence="2 3">
    <name type="scientific">Nesterenkonia sandarakina</name>
    <dbReference type="NCBI Taxonomy" id="272918"/>
    <lineage>
        <taxon>Bacteria</taxon>
        <taxon>Bacillati</taxon>
        <taxon>Actinomycetota</taxon>
        <taxon>Actinomycetes</taxon>
        <taxon>Micrococcales</taxon>
        <taxon>Micrococcaceae</taxon>
        <taxon>Nesterenkonia</taxon>
    </lineage>
</organism>
<evidence type="ECO:0000256" key="1">
    <source>
        <dbReference type="SAM" id="MobiDB-lite"/>
    </source>
</evidence>
<dbReference type="RefSeq" id="WP_179441746.1">
    <property type="nucleotide sequence ID" value="NZ_BAAALK010000002.1"/>
</dbReference>
<gene>
    <name evidence="2" type="ORF">HNR11_001446</name>
</gene>
<accession>A0A7Z0J338</accession>